<feature type="repeat" description="TPR" evidence="1">
    <location>
        <begin position="704"/>
        <end position="737"/>
    </location>
</feature>
<dbReference type="PROSITE" id="PS50005">
    <property type="entry name" value="TPR"/>
    <property type="match status" value="4"/>
</dbReference>
<gene>
    <name evidence="2" type="ORF">NKI27_09715</name>
</gene>
<dbReference type="PANTHER" id="PTHR12558:SF13">
    <property type="entry name" value="CELL DIVISION CYCLE PROTEIN 27 HOMOLOG"/>
    <property type="match status" value="1"/>
</dbReference>
<dbReference type="RefSeq" id="WP_265045867.1">
    <property type="nucleotide sequence ID" value="NZ_CP100390.1"/>
</dbReference>
<evidence type="ECO:0000313" key="2">
    <source>
        <dbReference type="EMBL" id="UZE94372.1"/>
    </source>
</evidence>
<dbReference type="PANTHER" id="PTHR12558">
    <property type="entry name" value="CELL DIVISION CYCLE 16,23,27"/>
    <property type="match status" value="1"/>
</dbReference>
<protein>
    <submittedName>
        <fullName evidence="2">Tetratricopeptide repeat protein</fullName>
    </submittedName>
</protein>
<dbReference type="Gene3D" id="1.25.40.10">
    <property type="entry name" value="Tetratricopeptide repeat domain"/>
    <property type="match status" value="4"/>
</dbReference>
<reference evidence="2" key="1">
    <citation type="submission" date="2022-06" db="EMBL/GenBank/DDBJ databases">
        <title>Alkalimarinus sp. nov., isolated from gut of a Alitta virens.</title>
        <authorList>
            <person name="Yang A.I."/>
            <person name="Shin N.-R."/>
        </authorList>
    </citation>
    <scope>NUCLEOTIDE SEQUENCE</scope>
    <source>
        <strain evidence="2">A2M4</strain>
    </source>
</reference>
<dbReference type="InterPro" id="IPR011990">
    <property type="entry name" value="TPR-like_helical_dom_sf"/>
</dbReference>
<feature type="repeat" description="TPR" evidence="1">
    <location>
        <begin position="770"/>
        <end position="803"/>
    </location>
</feature>
<name>A0ABY6MX55_9ALTE</name>
<evidence type="ECO:0000313" key="3">
    <source>
        <dbReference type="Proteomes" id="UP001163739"/>
    </source>
</evidence>
<dbReference type="Pfam" id="PF13432">
    <property type="entry name" value="TPR_16"/>
    <property type="match status" value="2"/>
</dbReference>
<dbReference type="EMBL" id="CP100390">
    <property type="protein sequence ID" value="UZE94372.1"/>
    <property type="molecule type" value="Genomic_DNA"/>
</dbReference>
<organism evidence="2 3">
    <name type="scientific">Alkalimarinus alittae</name>
    <dbReference type="NCBI Taxonomy" id="2961619"/>
    <lineage>
        <taxon>Bacteria</taxon>
        <taxon>Pseudomonadati</taxon>
        <taxon>Pseudomonadota</taxon>
        <taxon>Gammaproteobacteria</taxon>
        <taxon>Alteromonadales</taxon>
        <taxon>Alteromonadaceae</taxon>
        <taxon>Alkalimarinus</taxon>
    </lineage>
</organism>
<keyword evidence="1" id="KW-0802">TPR repeat</keyword>
<sequence>MKNTSSSPLIALVMAVSIATLTGCGDDSDTKAPSPKEVQFLSHIDQAKFYQNQGQLKAAISESTSAIQLYPNRLKPYTVIFETLLLAGNPGEVESRIKELLAKEGVNLQGSEQQLHYLLAKSLYIQQKLDQAQTQLDYITANFKTINDNERLLQGDVYLATGKTEDAKKLYSDVSVADPTNVEALLGLSKVAFIEKNPEKAREIVSKITNSEQSTTEAWLWNARLYHIEQNYELAEESYVRALEDLSQVDTMTPQKYSTISSLIFVLRQQSKVAEASRYQEILDQSIPGEIKLRFETALDFFQKGNYDAAETELKAILDISSSHNPSGTLLGVVKNAQGDVVEAERILSLYVNDGSRPEVIKLLASLQLKLNKPSAAVETLQLGLAKNDTDASLISLLGISQVASGHNDEGIKNIEDAIKQSPDDDSLKVKYAQVLARTGKKEEALKYIQDSFTKKPDSSKLLTIYSYFLSEDKQTDKAIKIAKDWIQKNQKSADGYLVLGSLYLSDKQFSPAIEQFTQANKLDAANPLTLLNLGKAYSGNKQPQEAHSAFYEAIMLAPDSPDTNRMLYSYLNATQPIDEMVRSYEQLVEKLPEAIIPHIALAELYLKQKEIDKTLAVVSLPRFSKNMIAQNLLKAAAQEKAKQLVSDGKAKEAKAFIDDLIAKQGNDDIDLNLLLANIYYLSNEESLGLTIINDLKKSHKDSALPYEFLANQYFQKQDYEAAIDEYSQAWKIKPSELLAIRMSQTLKRLESNEALKPLQDWLEIDKNSPRVMTMLAMSYQEAGEKDKAIKAYEKLLAVHTTNAVAMNNLAWLYHEQKNTKAEALAKKASEIASSNPAILDTYGWILFENGKAEQASTILEKAYELDQSSAEIKEHLLAAYKALGKTFNSADFQ</sequence>
<feature type="repeat" description="TPR" evidence="1">
    <location>
        <begin position="528"/>
        <end position="561"/>
    </location>
</feature>
<dbReference type="SUPFAM" id="SSF48452">
    <property type="entry name" value="TPR-like"/>
    <property type="match status" value="6"/>
</dbReference>
<accession>A0ABY6MX55</accession>
<dbReference type="Pfam" id="PF14559">
    <property type="entry name" value="TPR_19"/>
    <property type="match status" value="1"/>
</dbReference>
<feature type="repeat" description="TPR" evidence="1">
    <location>
        <begin position="494"/>
        <end position="527"/>
    </location>
</feature>
<evidence type="ECO:0000256" key="1">
    <source>
        <dbReference type="PROSITE-ProRule" id="PRU00339"/>
    </source>
</evidence>
<proteinExistence type="predicted"/>
<dbReference type="InterPro" id="IPR019734">
    <property type="entry name" value="TPR_rpt"/>
</dbReference>
<dbReference type="Proteomes" id="UP001163739">
    <property type="component" value="Chromosome"/>
</dbReference>
<dbReference type="PROSITE" id="PS51257">
    <property type="entry name" value="PROKAR_LIPOPROTEIN"/>
    <property type="match status" value="1"/>
</dbReference>
<dbReference type="Pfam" id="PF13181">
    <property type="entry name" value="TPR_8"/>
    <property type="match status" value="3"/>
</dbReference>
<keyword evidence="3" id="KW-1185">Reference proteome</keyword>
<dbReference type="SMART" id="SM00028">
    <property type="entry name" value="TPR"/>
    <property type="match status" value="12"/>
</dbReference>